<feature type="transmembrane region" description="Helical" evidence="9">
    <location>
        <begin position="386"/>
        <end position="407"/>
    </location>
</feature>
<dbReference type="PROSITE" id="PS00217">
    <property type="entry name" value="SUGAR_TRANSPORT_2"/>
    <property type="match status" value="1"/>
</dbReference>
<feature type="region of interest" description="Disordered" evidence="8">
    <location>
        <begin position="1"/>
        <end position="34"/>
    </location>
</feature>
<dbReference type="eggNOG" id="KOG0254">
    <property type="taxonomic scope" value="Eukaryota"/>
</dbReference>
<sequence>MGVDLEVGRNGERQPLLAGKSSKSAGSSSRGKRREKRVRGSVLYTVFCTIVVALGPITFGFSVGYSSPTQQKLTEDLGLSLSEFSMYGSLVNAGAMAGAILSGRIADRFGRKGALVIASIPHIAGWILNALAMNVASLYIARLLVGFGVGVISFTVPMYIAEISPKNLRGSLGAINQLSVTTGIFLSYLGGLVLPWRTLALVGVAPCSVLLVGLFFIPESPRWLAKMGIEDTLITSLQALRGKDSDISSEVSEIKDAVDISYKQEANVRMSDLCKKTIFLPLTITIGLLLLQQISGINAILFYSSAIFHSAGFSSSNLASLSLALLQVVMTGVAAVLMDRAGRRLLLMVSGAGMAVSCFLVGFAFYLQQHMDATSHFAPFVGNLALISLLVYITSFALGMGPIPWIIMSEVLPSHIKGLGGSVATLVNWTFSWLVTMSFNFLLNWSSTGSFALFAGMCAFTVLFVAVLVPETRGRTLEEIEALFQE</sequence>
<dbReference type="HOGENOM" id="CLU_001265_30_5_1"/>
<dbReference type="GO" id="GO:0022857">
    <property type="term" value="F:transmembrane transporter activity"/>
    <property type="evidence" value="ECO:0000318"/>
    <property type="project" value="GO_Central"/>
</dbReference>
<name>D8R1I6_SELML</name>
<reference evidence="11 12" key="1">
    <citation type="journal article" date="2011" name="Science">
        <title>The Selaginella genome identifies genetic changes associated with the evolution of vascular plants.</title>
        <authorList>
            <person name="Banks J.A."/>
            <person name="Nishiyama T."/>
            <person name="Hasebe M."/>
            <person name="Bowman J.L."/>
            <person name="Gribskov M."/>
            <person name="dePamphilis C."/>
            <person name="Albert V.A."/>
            <person name="Aono N."/>
            <person name="Aoyama T."/>
            <person name="Ambrose B.A."/>
            <person name="Ashton N.W."/>
            <person name="Axtell M.J."/>
            <person name="Barker E."/>
            <person name="Barker M.S."/>
            <person name="Bennetzen J.L."/>
            <person name="Bonawitz N.D."/>
            <person name="Chapple C."/>
            <person name="Cheng C."/>
            <person name="Correa L.G."/>
            <person name="Dacre M."/>
            <person name="DeBarry J."/>
            <person name="Dreyer I."/>
            <person name="Elias M."/>
            <person name="Engstrom E.M."/>
            <person name="Estelle M."/>
            <person name="Feng L."/>
            <person name="Finet C."/>
            <person name="Floyd S.K."/>
            <person name="Frommer W.B."/>
            <person name="Fujita T."/>
            <person name="Gramzow L."/>
            <person name="Gutensohn M."/>
            <person name="Harholt J."/>
            <person name="Hattori M."/>
            <person name="Heyl A."/>
            <person name="Hirai T."/>
            <person name="Hiwatashi Y."/>
            <person name="Ishikawa M."/>
            <person name="Iwata M."/>
            <person name="Karol K.G."/>
            <person name="Koehler B."/>
            <person name="Kolukisaoglu U."/>
            <person name="Kubo M."/>
            <person name="Kurata T."/>
            <person name="Lalonde S."/>
            <person name="Li K."/>
            <person name="Li Y."/>
            <person name="Litt A."/>
            <person name="Lyons E."/>
            <person name="Manning G."/>
            <person name="Maruyama T."/>
            <person name="Michael T.P."/>
            <person name="Mikami K."/>
            <person name="Miyazaki S."/>
            <person name="Morinaga S."/>
            <person name="Murata T."/>
            <person name="Mueller-Roeber B."/>
            <person name="Nelson D.R."/>
            <person name="Obara M."/>
            <person name="Oguri Y."/>
            <person name="Olmstead R.G."/>
            <person name="Onodera N."/>
            <person name="Petersen B.L."/>
            <person name="Pils B."/>
            <person name="Prigge M."/>
            <person name="Rensing S.A."/>
            <person name="Riano-Pachon D.M."/>
            <person name="Roberts A.W."/>
            <person name="Sato Y."/>
            <person name="Scheller H.V."/>
            <person name="Schulz B."/>
            <person name="Schulz C."/>
            <person name="Shakirov E.V."/>
            <person name="Shibagaki N."/>
            <person name="Shinohara N."/>
            <person name="Shippen D.E."/>
            <person name="Soerensen I."/>
            <person name="Sotooka R."/>
            <person name="Sugimoto N."/>
            <person name="Sugita M."/>
            <person name="Sumikawa N."/>
            <person name="Tanurdzic M."/>
            <person name="Theissen G."/>
            <person name="Ulvskov P."/>
            <person name="Wakazuki S."/>
            <person name="Weng J.K."/>
            <person name="Willats W.W."/>
            <person name="Wipf D."/>
            <person name="Wolf P.G."/>
            <person name="Yang L."/>
            <person name="Zimmer A.D."/>
            <person name="Zhu Q."/>
            <person name="Mitros T."/>
            <person name="Hellsten U."/>
            <person name="Loque D."/>
            <person name="Otillar R."/>
            <person name="Salamov A."/>
            <person name="Schmutz J."/>
            <person name="Shapiro H."/>
            <person name="Lindquist E."/>
            <person name="Lucas S."/>
            <person name="Rokhsar D."/>
            <person name="Grigoriev I.V."/>
        </authorList>
    </citation>
    <scope>NUCLEOTIDE SEQUENCE [LARGE SCALE GENOMIC DNA]</scope>
</reference>
<dbReference type="InterPro" id="IPR036259">
    <property type="entry name" value="MFS_trans_sf"/>
</dbReference>
<feature type="transmembrane region" description="Helical" evidence="9">
    <location>
        <begin position="199"/>
        <end position="217"/>
    </location>
</feature>
<dbReference type="FunCoup" id="D8R1I6">
    <property type="interactions" value="1223"/>
</dbReference>
<dbReference type="InterPro" id="IPR020846">
    <property type="entry name" value="MFS_dom"/>
</dbReference>
<evidence type="ECO:0000313" key="12">
    <source>
        <dbReference type="Proteomes" id="UP000001514"/>
    </source>
</evidence>
<dbReference type="NCBIfam" id="TIGR00879">
    <property type="entry name" value="SP"/>
    <property type="match status" value="1"/>
</dbReference>
<dbReference type="Gramene" id="EFJ33561">
    <property type="protein sequence ID" value="EFJ33561"/>
    <property type="gene ID" value="SELMODRAFT_82622"/>
</dbReference>
<feature type="transmembrane region" description="Helical" evidence="9">
    <location>
        <begin position="84"/>
        <end position="101"/>
    </location>
</feature>
<dbReference type="Proteomes" id="UP000001514">
    <property type="component" value="Unassembled WGS sequence"/>
</dbReference>
<keyword evidence="7" id="KW-0813">Transport</keyword>
<feature type="compositionally biased region" description="Low complexity" evidence="8">
    <location>
        <begin position="19"/>
        <end position="29"/>
    </location>
</feature>
<organism evidence="12">
    <name type="scientific">Selaginella moellendorffii</name>
    <name type="common">Spikemoss</name>
    <dbReference type="NCBI Taxonomy" id="88036"/>
    <lineage>
        <taxon>Eukaryota</taxon>
        <taxon>Viridiplantae</taxon>
        <taxon>Streptophyta</taxon>
        <taxon>Embryophyta</taxon>
        <taxon>Tracheophyta</taxon>
        <taxon>Lycopodiopsida</taxon>
        <taxon>Selaginellales</taxon>
        <taxon>Selaginellaceae</taxon>
        <taxon>Selaginella</taxon>
    </lineage>
</organism>
<protein>
    <submittedName>
        <fullName evidence="11">Uncharacterized protein ERD6-2</fullName>
    </submittedName>
</protein>
<dbReference type="GO" id="GO:0016020">
    <property type="term" value="C:membrane"/>
    <property type="evidence" value="ECO:0000318"/>
    <property type="project" value="GO_Central"/>
</dbReference>
<dbReference type="PANTHER" id="PTHR48021">
    <property type="match status" value="1"/>
</dbReference>
<evidence type="ECO:0000256" key="8">
    <source>
        <dbReference type="SAM" id="MobiDB-lite"/>
    </source>
</evidence>
<evidence type="ECO:0000256" key="6">
    <source>
        <dbReference type="ARBA" id="ARBA00023136"/>
    </source>
</evidence>
<dbReference type="OMA" id="KWTVIIG"/>
<dbReference type="InterPro" id="IPR003663">
    <property type="entry name" value="Sugar/inositol_transpt"/>
</dbReference>
<comment type="similarity">
    <text evidence="2 7">Belongs to the major facilitator superfamily. Sugar transporter (TC 2.A.1.1) family.</text>
</comment>
<dbReference type="GO" id="GO:0051119">
    <property type="term" value="F:sugar transmembrane transporter activity"/>
    <property type="evidence" value="ECO:0007669"/>
    <property type="project" value="InterPro"/>
</dbReference>
<feature type="transmembrane region" description="Helical" evidence="9">
    <location>
        <begin position="345"/>
        <end position="366"/>
    </location>
</feature>
<feature type="transmembrane region" description="Helical" evidence="9">
    <location>
        <begin position="139"/>
        <end position="160"/>
    </location>
</feature>
<evidence type="ECO:0000256" key="9">
    <source>
        <dbReference type="SAM" id="Phobius"/>
    </source>
</evidence>
<feature type="compositionally biased region" description="Basic and acidic residues" evidence="8">
    <location>
        <begin position="1"/>
        <end position="12"/>
    </location>
</feature>
<dbReference type="InterPro" id="IPR044775">
    <property type="entry name" value="MFS_ERD6/Tret1-like"/>
</dbReference>
<gene>
    <name evidence="11" type="primary">ERD6-2</name>
    <name evidence="11" type="ORF">SELMODRAFT_82622</name>
</gene>
<dbReference type="GO" id="GO:0055085">
    <property type="term" value="P:transmembrane transport"/>
    <property type="evidence" value="ECO:0000318"/>
    <property type="project" value="GO_Central"/>
</dbReference>
<dbReference type="CDD" id="cd17358">
    <property type="entry name" value="MFS_GLUT6_8_Class3_like"/>
    <property type="match status" value="1"/>
</dbReference>
<keyword evidence="6 9" id="KW-0472">Membrane</keyword>
<dbReference type="PANTHER" id="PTHR48021:SF1">
    <property type="entry name" value="GH07001P-RELATED"/>
    <property type="match status" value="1"/>
</dbReference>
<feature type="transmembrane region" description="Helical" evidence="9">
    <location>
        <begin position="172"/>
        <end position="193"/>
    </location>
</feature>
<evidence type="ECO:0000256" key="2">
    <source>
        <dbReference type="ARBA" id="ARBA00010992"/>
    </source>
</evidence>
<feature type="transmembrane region" description="Helical" evidence="9">
    <location>
        <begin position="42"/>
        <end position="64"/>
    </location>
</feature>
<dbReference type="InterPro" id="IPR050549">
    <property type="entry name" value="MFS_Trehalose_Transporter"/>
</dbReference>
<keyword evidence="3" id="KW-0762">Sugar transport</keyword>
<dbReference type="EMBL" id="GL377570">
    <property type="protein sequence ID" value="EFJ33561.1"/>
    <property type="molecule type" value="Genomic_DNA"/>
</dbReference>
<dbReference type="GeneID" id="9659653"/>
<dbReference type="Pfam" id="PF00083">
    <property type="entry name" value="Sugar_tr"/>
    <property type="match status" value="1"/>
</dbReference>
<evidence type="ECO:0000259" key="10">
    <source>
        <dbReference type="PROSITE" id="PS50850"/>
    </source>
</evidence>
<accession>D8R1I6</accession>
<dbReference type="InParanoid" id="D8R1I6"/>
<dbReference type="InterPro" id="IPR005828">
    <property type="entry name" value="MFS_sugar_transport-like"/>
</dbReference>
<evidence type="ECO:0000313" key="11">
    <source>
        <dbReference type="EMBL" id="EFJ33561.1"/>
    </source>
</evidence>
<feature type="transmembrane region" description="Helical" evidence="9">
    <location>
        <begin position="449"/>
        <end position="469"/>
    </location>
</feature>
<evidence type="ECO:0000256" key="1">
    <source>
        <dbReference type="ARBA" id="ARBA00004141"/>
    </source>
</evidence>
<dbReference type="KEGG" id="smo:SELMODRAFT_82622"/>
<evidence type="ECO:0000256" key="4">
    <source>
        <dbReference type="ARBA" id="ARBA00022692"/>
    </source>
</evidence>
<feature type="transmembrane region" description="Helical" evidence="9">
    <location>
        <begin position="113"/>
        <end position="133"/>
    </location>
</feature>
<feature type="domain" description="Major facilitator superfamily (MFS) profile" evidence="10">
    <location>
        <begin position="48"/>
        <end position="473"/>
    </location>
</feature>
<dbReference type="InterPro" id="IPR005829">
    <property type="entry name" value="Sugar_transporter_CS"/>
</dbReference>
<dbReference type="FunFam" id="1.20.1250.20:FF:000043">
    <property type="entry name" value="sugar transporter ERD6-like 6"/>
    <property type="match status" value="1"/>
</dbReference>
<evidence type="ECO:0000256" key="7">
    <source>
        <dbReference type="RuleBase" id="RU003346"/>
    </source>
</evidence>
<feature type="transmembrane region" description="Helical" evidence="9">
    <location>
        <begin position="278"/>
        <end position="306"/>
    </location>
</feature>
<proteinExistence type="inferred from homology"/>
<dbReference type="SUPFAM" id="SSF103473">
    <property type="entry name" value="MFS general substrate transporter"/>
    <property type="match status" value="1"/>
</dbReference>
<dbReference type="PRINTS" id="PR00171">
    <property type="entry name" value="SUGRTRNSPORT"/>
</dbReference>
<comment type="subcellular location">
    <subcellularLocation>
        <location evidence="1">Membrane</location>
        <topology evidence="1">Multi-pass membrane protein</topology>
    </subcellularLocation>
</comment>
<evidence type="ECO:0000256" key="3">
    <source>
        <dbReference type="ARBA" id="ARBA00022597"/>
    </source>
</evidence>
<dbReference type="PROSITE" id="PS50850">
    <property type="entry name" value="MFS"/>
    <property type="match status" value="1"/>
</dbReference>
<keyword evidence="12" id="KW-1185">Reference proteome</keyword>
<feature type="transmembrane region" description="Helical" evidence="9">
    <location>
        <begin position="318"/>
        <end position="338"/>
    </location>
</feature>
<dbReference type="AlphaFoldDB" id="D8R1I6"/>
<dbReference type="PROSITE" id="PS00216">
    <property type="entry name" value="SUGAR_TRANSPORT_1"/>
    <property type="match status" value="2"/>
</dbReference>
<keyword evidence="4 9" id="KW-0812">Transmembrane</keyword>
<keyword evidence="5 9" id="KW-1133">Transmembrane helix</keyword>
<dbReference type="Gene3D" id="1.20.1250.20">
    <property type="entry name" value="MFS general substrate transporter like domains"/>
    <property type="match status" value="1"/>
</dbReference>
<dbReference type="OrthoDB" id="6612291at2759"/>
<feature type="transmembrane region" description="Helical" evidence="9">
    <location>
        <begin position="419"/>
        <end position="443"/>
    </location>
</feature>
<evidence type="ECO:0000256" key="5">
    <source>
        <dbReference type="ARBA" id="ARBA00022989"/>
    </source>
</evidence>